<evidence type="ECO:0000259" key="9">
    <source>
        <dbReference type="PROSITE" id="PS51643"/>
    </source>
</evidence>
<evidence type="ECO:0000256" key="2">
    <source>
        <dbReference type="ARBA" id="ARBA00009046"/>
    </source>
</evidence>
<keyword evidence="8" id="KW-0051">Antiviral defense</keyword>
<reference evidence="10" key="1">
    <citation type="submission" date="2019-06" db="EMBL/GenBank/DDBJ databases">
        <authorList>
            <person name="Deangelis K."/>
            <person name="Huntemann M."/>
            <person name="Clum A."/>
            <person name="Pillay M."/>
            <person name="Palaniappan K."/>
            <person name="Varghese N."/>
            <person name="Mikhailova N."/>
            <person name="Stamatis D."/>
            <person name="Reddy T."/>
            <person name="Daum C."/>
            <person name="Shapiro N."/>
            <person name="Ivanova N."/>
            <person name="Kyrpides N."/>
            <person name="Woyke T."/>
        </authorList>
    </citation>
    <scope>NUCLEOTIDE SEQUENCE [LARGE SCALE GENOMIC DNA]</scope>
    <source>
        <strain evidence="10">128R</strain>
    </source>
</reference>
<comment type="similarity">
    <text evidence="2">In the central section; belongs to the CRISPR-associated helicase Cas3 family.</text>
</comment>
<dbReference type="InterPro" id="IPR027417">
    <property type="entry name" value="P-loop_NTPase"/>
</dbReference>
<dbReference type="PROSITE" id="PS51643">
    <property type="entry name" value="HD_CAS3"/>
    <property type="match status" value="1"/>
</dbReference>
<proteinExistence type="inferred from homology"/>
<dbReference type="OrthoDB" id="220028at2"/>
<dbReference type="Gene3D" id="1.10.3210.30">
    <property type="match status" value="1"/>
</dbReference>
<keyword evidence="4" id="KW-0547">Nucleotide-binding</keyword>
<keyword evidence="5" id="KW-0378">Hydrolase</keyword>
<dbReference type="GO" id="GO:0046872">
    <property type="term" value="F:metal ion binding"/>
    <property type="evidence" value="ECO:0007669"/>
    <property type="project" value="UniProtKB-KW"/>
</dbReference>
<gene>
    <name evidence="10" type="ORF">FHU10_1471</name>
</gene>
<dbReference type="Pfam" id="PF22590">
    <property type="entry name" value="Cas3-like_C_2"/>
    <property type="match status" value="1"/>
</dbReference>
<evidence type="ECO:0000256" key="5">
    <source>
        <dbReference type="ARBA" id="ARBA00022801"/>
    </source>
</evidence>
<accession>A0A542BIU0</accession>
<keyword evidence="3" id="KW-0479">Metal-binding</keyword>
<dbReference type="AlphaFoldDB" id="A0A542BIU0"/>
<dbReference type="GO" id="GO:0051607">
    <property type="term" value="P:defense response to virus"/>
    <property type="evidence" value="ECO:0007669"/>
    <property type="project" value="UniProtKB-KW"/>
</dbReference>
<sequence>MNILLIAQCNKRALVETRRILDQFAERKGDRTWQTAITLEGLNTLRKLLRKTARRNTAVACHWIKGGNQTELLWIVGNLRRFNAQGSVPTNTTERDVLRSQDENNWHSVEVIALLAGIAGLFHDFGKANLLFQNGLRREGKGFQPYRHEWVSLRLFCAWIGKRSDRQWLAALATISERDESRMIADLIKDSVDAFVNPFTSLPPLATVVAWLIVSHHRLPAYPQRDKESVNPPELAQIDSWLTTQLVAEWNSTNSQIEGWTAEERRAVWTFPYGTPMRSAIWREKAHKFAQRALQQTSLIQFGVLEQRFTSHMARLVLMLADHHYSSLPPTVGWQDTNYQAYANTDRKTGGLKQRLDEHNIGVGQNALLLGRSLPNIRTTLPAITRHKGFKQRSKTEKFRWQDKAYDLACAVGERSVKQGFFGVNMASTGCGKTFANARIMYGLADEKSGCRFSVALGLRTLTLQTGDALKTRLTLEDDDLAVLVGSAAVRELHQLNNDKAEQRGTGSASAEALFAEHHYVSYGGSLDDGRLSRWLQGSDKLHALLSAPVLVTTIDHLIGATEGVRGGKQIAPMLRLLTADLVLDEPDDFDIADLPALCRLVNWAGMLGSRVLLSSATLPPALVQALFNAYKAGREDYQQVCGLPDTPLNICCAWFDENDAVQHDVQSAKCFKDLHEAFVAQRVEILQNAAVLRRAQLITVQPANQRENAVLDSITETFSVAMQQLHALHHQKHPQGKTVSLGVIRMANINPLVAVAQRLLRKPAPNNTRIHYCVYHSQHPLAMRSHIERRLDETLTRYCETALWQITEINHALVNYPEQHHLFVVLATSVAEVGRDHDYDWAIAEPSSMRSLIQLAGRIQRHRQQPCTSPNLHILQKNVRALQGNKPAYYRPGFESEKYRLQLKSHDLAEILQPEQYETISAVPRVQEPLLTQVHDNFVSLEHACLRSVLQGRKDLEGKYYAALWWRKQATWCAEQQRVSPFRQSTEEEPHYLWMEDEVDKPRFKFPDIVPGQWKFSDNFHEVGVIFAEGVSAWITEDYPTIYQGLADQLGMELPEVSRKFGEISLRKNKSDQWHFHPLLGVFGALG</sequence>
<dbReference type="NCBIfam" id="TIGR02562">
    <property type="entry name" value="cas3_yersinia"/>
    <property type="match status" value="1"/>
</dbReference>
<dbReference type="GO" id="GO:0016787">
    <property type="term" value="F:hydrolase activity"/>
    <property type="evidence" value="ECO:0007669"/>
    <property type="project" value="UniProtKB-KW"/>
</dbReference>
<evidence type="ECO:0000256" key="8">
    <source>
        <dbReference type="ARBA" id="ARBA00023118"/>
    </source>
</evidence>
<dbReference type="EMBL" id="VISQ01000001">
    <property type="protein sequence ID" value="TVZ69007.1"/>
    <property type="molecule type" value="Genomic_DNA"/>
</dbReference>
<dbReference type="GO" id="GO:0004386">
    <property type="term" value="F:helicase activity"/>
    <property type="evidence" value="ECO:0007669"/>
    <property type="project" value="UniProtKB-KW"/>
</dbReference>
<evidence type="ECO:0000313" key="10">
    <source>
        <dbReference type="EMBL" id="TVZ69007.1"/>
    </source>
</evidence>
<dbReference type="InterPro" id="IPR038257">
    <property type="entry name" value="CRISPR-assoc_Cas3_HD_sf"/>
</dbReference>
<keyword evidence="7" id="KW-0067">ATP-binding</keyword>
<evidence type="ECO:0000256" key="7">
    <source>
        <dbReference type="ARBA" id="ARBA00022840"/>
    </source>
</evidence>
<dbReference type="InterPro" id="IPR006483">
    <property type="entry name" value="CRISPR-assoc_Cas3_HD"/>
</dbReference>
<evidence type="ECO:0000256" key="4">
    <source>
        <dbReference type="ARBA" id="ARBA00022741"/>
    </source>
</evidence>
<comment type="caution">
    <text evidence="10">The sequence shown here is derived from an EMBL/GenBank/DDBJ whole genome shotgun (WGS) entry which is preliminary data.</text>
</comment>
<dbReference type="InterPro" id="IPR013395">
    <property type="entry name" value="CRISPR-assoc_Cas3_yers"/>
</dbReference>
<keyword evidence="6" id="KW-0347">Helicase</keyword>
<dbReference type="SUPFAM" id="SSF52540">
    <property type="entry name" value="P-loop containing nucleoside triphosphate hydrolases"/>
    <property type="match status" value="1"/>
</dbReference>
<comment type="similarity">
    <text evidence="1">In the N-terminal section; belongs to the CRISPR-associated nuclease Cas3-HD family.</text>
</comment>
<dbReference type="InterPro" id="IPR048823">
    <property type="entry name" value="Cas3_I-F_Cas2"/>
</dbReference>
<reference evidence="10" key="2">
    <citation type="submission" date="2019-08" db="EMBL/GenBank/DDBJ databases">
        <title>Investigation of anaerobic lignin degradation for improved lignocellulosic biofuels.</title>
        <authorList>
            <person name="Deangelis K.PhD."/>
        </authorList>
    </citation>
    <scope>NUCLEOTIDE SEQUENCE [LARGE SCALE GENOMIC DNA]</scope>
    <source>
        <strain evidence="10">128R</strain>
    </source>
</reference>
<dbReference type="GO" id="GO:0005524">
    <property type="term" value="F:ATP binding"/>
    <property type="evidence" value="ECO:0007669"/>
    <property type="project" value="UniProtKB-KW"/>
</dbReference>
<protein>
    <submittedName>
        <fullName evidence="10">CRISPR-associated Cas3 family helicase</fullName>
    </submittedName>
</protein>
<dbReference type="Pfam" id="PF21384">
    <property type="entry name" value="Cas3_I-F_Cas2"/>
    <property type="match status" value="1"/>
</dbReference>
<evidence type="ECO:0000256" key="1">
    <source>
        <dbReference type="ARBA" id="ARBA00006847"/>
    </source>
</evidence>
<evidence type="ECO:0000256" key="6">
    <source>
        <dbReference type="ARBA" id="ARBA00022806"/>
    </source>
</evidence>
<dbReference type="InterPro" id="IPR054712">
    <property type="entry name" value="Cas3-like_dom"/>
</dbReference>
<name>A0A542BIU0_SERFO</name>
<evidence type="ECO:0000256" key="3">
    <source>
        <dbReference type="ARBA" id="ARBA00022723"/>
    </source>
</evidence>
<organism evidence="10">
    <name type="scientific">Serratia fonticola</name>
    <dbReference type="NCBI Taxonomy" id="47917"/>
    <lineage>
        <taxon>Bacteria</taxon>
        <taxon>Pseudomonadati</taxon>
        <taxon>Pseudomonadota</taxon>
        <taxon>Gammaproteobacteria</taxon>
        <taxon>Enterobacterales</taxon>
        <taxon>Yersiniaceae</taxon>
        <taxon>Serratia</taxon>
    </lineage>
</organism>
<feature type="domain" description="HD Cas3-type" evidence="9">
    <location>
        <begin position="102"/>
        <end position="325"/>
    </location>
</feature>